<dbReference type="InterPro" id="IPR000182">
    <property type="entry name" value="GNAT_dom"/>
</dbReference>
<dbReference type="PROSITE" id="PS51186">
    <property type="entry name" value="GNAT"/>
    <property type="match status" value="1"/>
</dbReference>
<dbReference type="STRING" id="1317117.ATO7_04325"/>
<gene>
    <name evidence="4" type="ORF">ATO7_04325</name>
</gene>
<dbReference type="EMBL" id="AQQV01000001">
    <property type="protein sequence ID" value="ORE89074.1"/>
    <property type="molecule type" value="Genomic_DNA"/>
</dbReference>
<reference evidence="4 5" key="1">
    <citation type="submission" date="2013-04" db="EMBL/GenBank/DDBJ databases">
        <title>Oceanococcus atlanticus 22II-S10r2 Genome Sequencing.</title>
        <authorList>
            <person name="Lai Q."/>
            <person name="Li G."/>
            <person name="Shao Z."/>
        </authorList>
    </citation>
    <scope>NUCLEOTIDE SEQUENCE [LARGE SCALE GENOMIC DNA]</scope>
    <source>
        <strain evidence="4 5">22II-S10r2</strain>
    </source>
</reference>
<name>A0A1Y1SHD7_9GAMM</name>
<dbReference type="Gene3D" id="3.40.630.30">
    <property type="match status" value="1"/>
</dbReference>
<dbReference type="GO" id="GO:0016747">
    <property type="term" value="F:acyltransferase activity, transferring groups other than amino-acyl groups"/>
    <property type="evidence" value="ECO:0007669"/>
    <property type="project" value="InterPro"/>
</dbReference>
<keyword evidence="5" id="KW-1185">Reference proteome</keyword>
<evidence type="ECO:0000313" key="5">
    <source>
        <dbReference type="Proteomes" id="UP000192342"/>
    </source>
</evidence>
<dbReference type="Proteomes" id="UP000192342">
    <property type="component" value="Unassembled WGS sequence"/>
</dbReference>
<protein>
    <submittedName>
        <fullName evidence="4">GCN5-related N-acetyltransferase</fullName>
    </submittedName>
</protein>
<dbReference type="SUPFAM" id="SSF55729">
    <property type="entry name" value="Acyl-CoA N-acyltransferases (Nat)"/>
    <property type="match status" value="1"/>
</dbReference>
<accession>A0A1Y1SHD7</accession>
<dbReference type="CDD" id="cd04301">
    <property type="entry name" value="NAT_SF"/>
    <property type="match status" value="1"/>
</dbReference>
<dbReference type="PANTHER" id="PTHR43800:SF1">
    <property type="entry name" value="PEPTIDYL-LYSINE N-ACETYLTRANSFERASE YJAB"/>
    <property type="match status" value="1"/>
</dbReference>
<comment type="caution">
    <text evidence="4">The sequence shown here is derived from an EMBL/GenBank/DDBJ whole genome shotgun (WGS) entry which is preliminary data.</text>
</comment>
<evidence type="ECO:0000256" key="1">
    <source>
        <dbReference type="ARBA" id="ARBA00022679"/>
    </source>
</evidence>
<evidence type="ECO:0000313" key="4">
    <source>
        <dbReference type="EMBL" id="ORE89074.1"/>
    </source>
</evidence>
<organism evidence="4 5">
    <name type="scientific">Oceanococcus atlanticus</name>
    <dbReference type="NCBI Taxonomy" id="1317117"/>
    <lineage>
        <taxon>Bacteria</taxon>
        <taxon>Pseudomonadati</taxon>
        <taxon>Pseudomonadota</taxon>
        <taxon>Gammaproteobacteria</taxon>
        <taxon>Chromatiales</taxon>
        <taxon>Oceanococcaceae</taxon>
        <taxon>Oceanococcus</taxon>
    </lineage>
</organism>
<proteinExistence type="predicted"/>
<dbReference type="OrthoDB" id="5355033at2"/>
<dbReference type="PANTHER" id="PTHR43800">
    <property type="entry name" value="PEPTIDYL-LYSINE N-ACETYLTRANSFERASE YJAB"/>
    <property type="match status" value="1"/>
</dbReference>
<dbReference type="InterPro" id="IPR016181">
    <property type="entry name" value="Acyl_CoA_acyltransferase"/>
</dbReference>
<keyword evidence="2" id="KW-0012">Acyltransferase</keyword>
<feature type="domain" description="N-acetyltransferase" evidence="3">
    <location>
        <begin position="1"/>
        <end position="147"/>
    </location>
</feature>
<dbReference type="AlphaFoldDB" id="A0A1Y1SHD7"/>
<sequence length="162" mass="18196">MLVSIDDQASLLYAQAGLQLTSEPDHPFVQAEVARWSLAIEQQHVHVAVDDNNTPIGFIVLGYVDRQPYLDQIAVHPQHMRQGIGSKLLDVALCWSGRRRLWLTTYAHLPWNKPYYERHGFITIPPSECGSELCAIVQNQRSALPAPNQRIAMVHNPQAPGI</sequence>
<dbReference type="RefSeq" id="WP_158523035.1">
    <property type="nucleotide sequence ID" value="NZ_AQQV01000001.1"/>
</dbReference>
<evidence type="ECO:0000259" key="3">
    <source>
        <dbReference type="PROSITE" id="PS51186"/>
    </source>
</evidence>
<evidence type="ECO:0000256" key="2">
    <source>
        <dbReference type="ARBA" id="ARBA00023315"/>
    </source>
</evidence>
<keyword evidence="1 4" id="KW-0808">Transferase</keyword>
<dbReference type="Pfam" id="PF13508">
    <property type="entry name" value="Acetyltransf_7"/>
    <property type="match status" value="1"/>
</dbReference>